<keyword evidence="3" id="KW-1185">Reference proteome</keyword>
<feature type="region of interest" description="Disordered" evidence="1">
    <location>
        <begin position="317"/>
        <end position="336"/>
    </location>
</feature>
<organism evidence="2 3">
    <name type="scientific">Pseudocercospora musae</name>
    <dbReference type="NCBI Taxonomy" id="113226"/>
    <lineage>
        <taxon>Eukaryota</taxon>
        <taxon>Fungi</taxon>
        <taxon>Dikarya</taxon>
        <taxon>Ascomycota</taxon>
        <taxon>Pezizomycotina</taxon>
        <taxon>Dothideomycetes</taxon>
        <taxon>Dothideomycetidae</taxon>
        <taxon>Mycosphaerellales</taxon>
        <taxon>Mycosphaerellaceae</taxon>
        <taxon>Pseudocercospora</taxon>
    </lineage>
</organism>
<evidence type="ECO:0000256" key="1">
    <source>
        <dbReference type="SAM" id="MobiDB-lite"/>
    </source>
</evidence>
<proteinExistence type="predicted"/>
<sequence length="368" mass="41295">MDRDGNRTFGRTRRRGSGGASTAWKSMIRILTRAKRTKRQHVTSLDEGSGDTRYEKRECLENAEEEVMIINHQSRLLAASRHAVLTSKALSSRRAQLKLIQFQQSHELENTRNKLQFVDESIAYITRSQISQIAEEPDGYMARGLARLTADWKAFSDQWEAMLNVENSISTKQSQIGHIETKLSSALDVLVSEIPGGKAIIGKANAETVEMTTRTSSVASQIVPEVARTFFEKSGEVVALEDSLINLELDYIDERRRRDFERDQERPPSTPDTDFEHQFQIHRQELHSQLAQANSHLEHLRLQCEKEGIDLHSFGAQPADESEAADSNGTPGRVAPTEIAVIEDEHGGGNDPDVSNSAIEGWLNQLHL</sequence>
<dbReference type="EMBL" id="LFZO01000092">
    <property type="protein sequence ID" value="KXT14172.1"/>
    <property type="molecule type" value="Genomic_DNA"/>
</dbReference>
<dbReference type="OrthoDB" id="3896658at2759"/>
<dbReference type="AlphaFoldDB" id="A0A139IHX4"/>
<feature type="region of interest" description="Disordered" evidence="1">
    <location>
        <begin position="1"/>
        <end position="23"/>
    </location>
</feature>
<evidence type="ECO:0000313" key="3">
    <source>
        <dbReference type="Proteomes" id="UP000073492"/>
    </source>
</evidence>
<protein>
    <submittedName>
        <fullName evidence="2">Uncharacterized protein</fullName>
    </submittedName>
</protein>
<dbReference type="Proteomes" id="UP000073492">
    <property type="component" value="Unassembled WGS sequence"/>
</dbReference>
<comment type="caution">
    <text evidence="2">The sequence shown here is derived from an EMBL/GenBank/DDBJ whole genome shotgun (WGS) entry which is preliminary data.</text>
</comment>
<gene>
    <name evidence="2" type="ORF">AC579_9251</name>
</gene>
<accession>A0A139IHX4</accession>
<evidence type="ECO:0000313" key="2">
    <source>
        <dbReference type="EMBL" id="KXT14172.1"/>
    </source>
</evidence>
<reference evidence="2 3" key="1">
    <citation type="submission" date="2015-07" db="EMBL/GenBank/DDBJ databases">
        <title>Comparative genomics of the Sigatoka disease complex on banana suggests a link between parallel evolutionary changes in Pseudocercospora fijiensis and Pseudocercospora eumusae and increased virulence on the banana host.</title>
        <authorList>
            <person name="Chang T.-C."/>
            <person name="Salvucci A."/>
            <person name="Crous P.W."/>
            <person name="Stergiopoulos I."/>
        </authorList>
    </citation>
    <scope>NUCLEOTIDE SEQUENCE [LARGE SCALE GENOMIC DNA]</scope>
    <source>
        <strain evidence="2 3">CBS 116634</strain>
    </source>
</reference>
<name>A0A139IHX4_9PEZI</name>